<dbReference type="EMBL" id="QEKO01000009">
    <property type="protein sequence ID" value="PVY60454.1"/>
    <property type="molecule type" value="Genomic_DNA"/>
</dbReference>
<evidence type="ECO:0000256" key="2">
    <source>
        <dbReference type="SAM" id="SignalP"/>
    </source>
</evidence>
<dbReference type="Pfam" id="PF14883">
    <property type="entry name" value="GHL13"/>
    <property type="match status" value="1"/>
</dbReference>
<dbReference type="PROSITE" id="PS51257">
    <property type="entry name" value="PROKAR_LIPOPROTEIN"/>
    <property type="match status" value="1"/>
</dbReference>
<dbReference type="InterPro" id="IPR032772">
    <property type="entry name" value="PGA_deacetylase_PgaB_C"/>
</dbReference>
<dbReference type="InterPro" id="IPR023854">
    <property type="entry name" value="PGA_deacetylase_PgaB"/>
</dbReference>
<feature type="domain" description="NodB homology" evidence="3">
    <location>
        <begin position="109"/>
        <end position="353"/>
    </location>
</feature>
<dbReference type="Pfam" id="PF01522">
    <property type="entry name" value="Polysacc_deac_1"/>
    <property type="match status" value="1"/>
</dbReference>
<evidence type="ECO:0000313" key="5">
    <source>
        <dbReference type="Proteomes" id="UP000246145"/>
    </source>
</evidence>
<dbReference type="InterPro" id="IPR011330">
    <property type="entry name" value="Glyco_hydro/deAcase_b/a-brl"/>
</dbReference>
<sequence>MAAYPTRLSCLALLFCALLAMAGCAGQRTTFVPPDQRPLDKSEQPWPLNHYLVLAYHDVEDEDPDQSFVSVRTNHLIEQFSWLRDNGYRPVTVDQILAAQRGGPALPDQAVLLTFDDGYRSFYTRVLPILKAFKWPAVLAPVGVWVDTPTGSSVDFGGKKVERSRFLTWSQIAEISRSGLVEIGAHTDALHYGVVANPQGNEQPAAAARIYDPQNRSYETDAAYEQRVRRDVRSISEKIRRVTGKTPRVWVWPYGEASGQALRIVQENGYELALNLDNSLASVDKPFSVPRLLVANDPTLQRFSQAVVNMENTVEMRVAHVDLDYVYDSDPEQMERNLDKLVQRVANLGVNTVFLQAFADPNGDGLARELYFPNRHLPMRADLFNRASWQLRSRAFVKVYAWMPVLSFQLDPSLQRVTHWYPEGPRVDPGQYQRLSPFDPRARQQIIDIYEDLARSALFGGILFHDDALLSDFEDASPSALAAYRAAGLGDSIEQLRSDPDTQQRWTRFKSLYLVDFTKELAQHVRTIRGPQLMTARNMFASPIVEPESEAWFAQNLDDFLAAYDWTAPMAMPWMEGISEAESKAWLRRMVDTVAERPGALDRTVFELQARDWRRGPDGSEAGHVDSVLLADWMRWLQISGARNLGYYPDDFVQDEPHLETVRPFLSNNWYPFQ</sequence>
<keyword evidence="4" id="KW-0449">Lipoprotein</keyword>
<evidence type="ECO:0000256" key="1">
    <source>
        <dbReference type="ARBA" id="ARBA00022729"/>
    </source>
</evidence>
<dbReference type="PANTHER" id="PTHR34216">
    <property type="match status" value="1"/>
</dbReference>
<dbReference type="NCBIfam" id="TIGR03938">
    <property type="entry name" value="deacetyl_PgaB"/>
    <property type="match status" value="1"/>
</dbReference>
<dbReference type="GO" id="GO:0016810">
    <property type="term" value="F:hydrolase activity, acting on carbon-nitrogen (but not peptide) bonds"/>
    <property type="evidence" value="ECO:0007669"/>
    <property type="project" value="InterPro"/>
</dbReference>
<dbReference type="PANTHER" id="PTHR34216:SF7">
    <property type="entry name" value="POLY-BETA-1,6-N-ACETYL-D-GLUCOSAMINE N-DEACETYLASE"/>
    <property type="match status" value="1"/>
</dbReference>
<feature type="signal peptide" evidence="2">
    <location>
        <begin position="1"/>
        <end position="22"/>
    </location>
</feature>
<dbReference type="NCBIfam" id="NF011177">
    <property type="entry name" value="PRK14582.1"/>
    <property type="match status" value="1"/>
</dbReference>
<evidence type="ECO:0000313" key="4">
    <source>
        <dbReference type="EMBL" id="PVY60454.1"/>
    </source>
</evidence>
<dbReference type="OrthoDB" id="9814639at2"/>
<dbReference type="Gene3D" id="3.20.20.80">
    <property type="entry name" value="Glycosidases"/>
    <property type="match status" value="1"/>
</dbReference>
<proteinExistence type="predicted"/>
<keyword evidence="1 2" id="KW-0732">Signal</keyword>
<dbReference type="STRING" id="1231391.GCA_000308195_00155"/>
<evidence type="ECO:0000259" key="3">
    <source>
        <dbReference type="PROSITE" id="PS51677"/>
    </source>
</evidence>
<comment type="caution">
    <text evidence="4">The sequence shown here is derived from an EMBL/GenBank/DDBJ whole genome shotgun (WGS) entry which is preliminary data.</text>
</comment>
<organism evidence="4 5">
    <name type="scientific">Pusillimonas noertemannii</name>
    <dbReference type="NCBI Taxonomy" id="305977"/>
    <lineage>
        <taxon>Bacteria</taxon>
        <taxon>Pseudomonadati</taxon>
        <taxon>Pseudomonadota</taxon>
        <taxon>Betaproteobacteria</taxon>
        <taxon>Burkholderiales</taxon>
        <taxon>Alcaligenaceae</taxon>
        <taxon>Pusillimonas</taxon>
    </lineage>
</organism>
<name>A0A2U1CHR8_9BURK</name>
<reference evidence="4 5" key="1">
    <citation type="submission" date="2018-04" db="EMBL/GenBank/DDBJ databases">
        <title>Genomic Encyclopedia of Type Strains, Phase IV (KMG-IV): sequencing the most valuable type-strain genomes for metagenomic binning, comparative biology and taxonomic classification.</title>
        <authorList>
            <person name="Goeker M."/>
        </authorList>
    </citation>
    <scope>NUCLEOTIDE SEQUENCE [LARGE SCALE GENOMIC DNA]</scope>
    <source>
        <strain evidence="4 5">DSM 10065</strain>
    </source>
</reference>
<dbReference type="SUPFAM" id="SSF88713">
    <property type="entry name" value="Glycoside hydrolase/deacetylase"/>
    <property type="match status" value="1"/>
</dbReference>
<gene>
    <name evidence="4" type="ORF">C7440_3700</name>
</gene>
<dbReference type="AlphaFoldDB" id="A0A2U1CHR8"/>
<accession>A0A2U1CHR8</accession>
<dbReference type="GO" id="GO:0043708">
    <property type="term" value="P:cell adhesion involved in biofilm formation"/>
    <property type="evidence" value="ECO:0007669"/>
    <property type="project" value="InterPro"/>
</dbReference>
<dbReference type="Gene3D" id="3.20.20.370">
    <property type="entry name" value="Glycoside hydrolase/deacetylase"/>
    <property type="match status" value="1"/>
</dbReference>
<dbReference type="GO" id="GO:0005975">
    <property type="term" value="P:carbohydrate metabolic process"/>
    <property type="evidence" value="ECO:0007669"/>
    <property type="project" value="InterPro"/>
</dbReference>
<dbReference type="Proteomes" id="UP000246145">
    <property type="component" value="Unassembled WGS sequence"/>
</dbReference>
<dbReference type="InterPro" id="IPR002509">
    <property type="entry name" value="NODB_dom"/>
</dbReference>
<protein>
    <submittedName>
        <fullName evidence="4">Biofilm PGA synthesis lipoprotein PgaB</fullName>
    </submittedName>
</protein>
<dbReference type="InterPro" id="IPR051398">
    <property type="entry name" value="Polysacch_Deacetylase"/>
</dbReference>
<feature type="chain" id="PRO_5015731440" evidence="2">
    <location>
        <begin position="23"/>
        <end position="674"/>
    </location>
</feature>
<dbReference type="PROSITE" id="PS51677">
    <property type="entry name" value="NODB"/>
    <property type="match status" value="1"/>
</dbReference>
<dbReference type="RefSeq" id="WP_116519476.1">
    <property type="nucleotide sequence ID" value="NZ_JACCEX010000006.1"/>
</dbReference>
<keyword evidence="5" id="KW-1185">Reference proteome</keyword>